<organism evidence="7 8">
    <name type="scientific">Phlebotomus papatasi</name>
    <name type="common">Sandfly</name>
    <dbReference type="NCBI Taxonomy" id="29031"/>
    <lineage>
        <taxon>Eukaryota</taxon>
        <taxon>Metazoa</taxon>
        <taxon>Ecdysozoa</taxon>
        <taxon>Arthropoda</taxon>
        <taxon>Hexapoda</taxon>
        <taxon>Insecta</taxon>
        <taxon>Pterygota</taxon>
        <taxon>Neoptera</taxon>
        <taxon>Endopterygota</taxon>
        <taxon>Diptera</taxon>
        <taxon>Nematocera</taxon>
        <taxon>Psychodoidea</taxon>
        <taxon>Psychodidae</taxon>
        <taxon>Phlebotomus</taxon>
        <taxon>Phlebotomus</taxon>
    </lineage>
</organism>
<dbReference type="InterPro" id="IPR046347">
    <property type="entry name" value="bZIP_sf"/>
</dbReference>
<dbReference type="GO" id="GO:0000981">
    <property type="term" value="F:DNA-binding transcription factor activity, RNA polymerase II-specific"/>
    <property type="evidence" value="ECO:0007669"/>
    <property type="project" value="TreeGrafter"/>
</dbReference>
<dbReference type="PANTHER" id="PTHR23334">
    <property type="entry name" value="CCAAT/ENHANCER BINDING PROTEIN"/>
    <property type="match status" value="1"/>
</dbReference>
<sequence length="139" mass="16400">TFRKKYQQSLFSLQNSQKISDKVFFLPQNRDKIKMPSKKKNVKAAANEFDEDYRKKRERNNQAVKKSREKSKMNTIETHRRVENLRVENKVLENEIVNLKKKLKLLKELFIAQAKAKSNNNVDIKEILGSDDESDEDSN</sequence>
<dbReference type="Proteomes" id="UP000092462">
    <property type="component" value="Unassembled WGS sequence"/>
</dbReference>
<dbReference type="SMART" id="SM00338">
    <property type="entry name" value="BRLZ"/>
    <property type="match status" value="1"/>
</dbReference>
<dbReference type="VEuPathDB" id="VectorBase:PPAI003748"/>
<dbReference type="PANTHER" id="PTHR23334:SF69">
    <property type="entry name" value="CCAAT_ENHANCER-BINDING PROTEIN GAMMA"/>
    <property type="match status" value="1"/>
</dbReference>
<reference evidence="7" key="1">
    <citation type="submission" date="2022-08" db="UniProtKB">
        <authorList>
            <consortium name="EnsemblMetazoa"/>
        </authorList>
    </citation>
    <scope>IDENTIFICATION</scope>
    <source>
        <strain evidence="7">Israel</strain>
    </source>
</reference>
<protein>
    <submittedName>
        <fullName evidence="7">Uncharacterized protein</fullName>
    </submittedName>
</protein>
<keyword evidence="6" id="KW-0539">Nucleus</keyword>
<dbReference type="AlphaFoldDB" id="A0A1B0D875"/>
<dbReference type="GO" id="GO:0005634">
    <property type="term" value="C:nucleus"/>
    <property type="evidence" value="ECO:0007669"/>
    <property type="project" value="UniProtKB-SubCell"/>
</dbReference>
<evidence type="ECO:0000256" key="6">
    <source>
        <dbReference type="ARBA" id="ARBA00023242"/>
    </source>
</evidence>
<comment type="similarity">
    <text evidence="2">Belongs to the bZIP family. C/EBP subfamily.</text>
</comment>
<dbReference type="EnsemblMetazoa" id="PPAI003748-RA">
    <property type="protein sequence ID" value="PPAI003748-PA"/>
    <property type="gene ID" value="PPAI003748"/>
</dbReference>
<keyword evidence="3" id="KW-0805">Transcription regulation</keyword>
<dbReference type="GO" id="GO:0006351">
    <property type="term" value="P:DNA-templated transcription"/>
    <property type="evidence" value="ECO:0007669"/>
    <property type="project" value="InterPro"/>
</dbReference>
<dbReference type="EMBL" id="AJVK01012538">
    <property type="status" value="NOT_ANNOTATED_CDS"/>
    <property type="molecule type" value="Genomic_DNA"/>
</dbReference>
<comment type="subcellular location">
    <subcellularLocation>
        <location evidence="1">Nucleus</location>
    </subcellularLocation>
</comment>
<evidence type="ECO:0000256" key="2">
    <source>
        <dbReference type="ARBA" id="ARBA00006951"/>
    </source>
</evidence>
<name>A0A1B0D875_PHLPP</name>
<dbReference type="VEuPathDB" id="VectorBase:PPAPM1_001472"/>
<evidence type="ECO:0000256" key="3">
    <source>
        <dbReference type="ARBA" id="ARBA00023015"/>
    </source>
</evidence>
<dbReference type="PROSITE" id="PS50217">
    <property type="entry name" value="BZIP"/>
    <property type="match status" value="1"/>
</dbReference>
<accession>A0A1B0D875</accession>
<evidence type="ECO:0000256" key="1">
    <source>
        <dbReference type="ARBA" id="ARBA00004123"/>
    </source>
</evidence>
<dbReference type="SUPFAM" id="SSF57959">
    <property type="entry name" value="Leucine zipper domain"/>
    <property type="match status" value="1"/>
</dbReference>
<proteinExistence type="inferred from homology"/>
<dbReference type="Gene3D" id="1.20.5.170">
    <property type="match status" value="1"/>
</dbReference>
<dbReference type="Pfam" id="PF07716">
    <property type="entry name" value="bZIP_2"/>
    <property type="match status" value="1"/>
</dbReference>
<evidence type="ECO:0000256" key="4">
    <source>
        <dbReference type="ARBA" id="ARBA00023125"/>
    </source>
</evidence>
<dbReference type="GO" id="GO:0000978">
    <property type="term" value="F:RNA polymerase II cis-regulatory region sequence-specific DNA binding"/>
    <property type="evidence" value="ECO:0007669"/>
    <property type="project" value="TreeGrafter"/>
</dbReference>
<dbReference type="InterPro" id="IPR004827">
    <property type="entry name" value="bZIP"/>
</dbReference>
<evidence type="ECO:0000256" key="5">
    <source>
        <dbReference type="ARBA" id="ARBA00023163"/>
    </source>
</evidence>
<keyword evidence="8" id="KW-1185">Reference proteome</keyword>
<keyword evidence="4" id="KW-0238">DNA-binding</keyword>
<dbReference type="InterPro" id="IPR031106">
    <property type="entry name" value="C/EBP"/>
</dbReference>
<keyword evidence="5" id="KW-0804">Transcription</keyword>
<evidence type="ECO:0000313" key="7">
    <source>
        <dbReference type="EnsemblMetazoa" id="PPAI003748-PA"/>
    </source>
</evidence>
<evidence type="ECO:0000313" key="8">
    <source>
        <dbReference type="Proteomes" id="UP000092462"/>
    </source>
</evidence>